<evidence type="ECO:0000313" key="2">
    <source>
        <dbReference type="EMBL" id="AOZ49924.1"/>
    </source>
</evidence>
<dbReference type="RefSeq" id="WP_070979436.1">
    <property type="nucleotide sequence ID" value="NZ_CP017707.1"/>
</dbReference>
<evidence type="ECO:0000313" key="3">
    <source>
        <dbReference type="Proteomes" id="UP000178776"/>
    </source>
</evidence>
<evidence type="ECO:0000256" key="1">
    <source>
        <dbReference type="SAM" id="SignalP"/>
    </source>
</evidence>
<dbReference type="Proteomes" id="UP000178776">
    <property type="component" value="Chromosome"/>
</dbReference>
<dbReference type="AlphaFoldDB" id="A0A1D9LFH5"/>
<feature type="chain" id="PRO_5009443062" description="Secreted protein" evidence="1">
    <location>
        <begin position="22"/>
        <end position="189"/>
    </location>
</feature>
<sequence length="189" mass="21121">MKKQLIAVVLPTFLLTSLCHADDTAPQDSFARIRVFQQNQIDLGLFPHRDCYRFSFTGNNGDIVESQALKSFLHLSENKSIGMPETPNTRGLAARNNFISKAYYQEYKIPAGEITTLTASFGDSYNKHCNTMAVKFTPQAGTDYEAMLNVDFDQEACRLVIGAIPHDNPDAPLERLDHLTPASYCPDNK</sequence>
<reference evidence="2 3" key="1">
    <citation type="submission" date="2016-10" db="EMBL/GenBank/DDBJ databases">
        <title>Chromobacterium muskegensis sp. nov., an insecticidal bacterium isolated from Sphagnum bogs.</title>
        <authorList>
            <person name="Sparks M.E."/>
            <person name="Blackburn M.B."/>
            <person name="Gundersen-Rindal D.E."/>
            <person name="Mitchell A."/>
            <person name="Farrar R."/>
            <person name="Kuhar D."/>
        </authorList>
    </citation>
    <scope>NUCLEOTIDE SEQUENCE [LARGE SCALE GENOMIC DNA]</scope>
    <source>
        <strain evidence="2 3">21-1</strain>
    </source>
</reference>
<proteinExistence type="predicted"/>
<evidence type="ECO:0008006" key="4">
    <source>
        <dbReference type="Google" id="ProtNLM"/>
    </source>
</evidence>
<feature type="signal peptide" evidence="1">
    <location>
        <begin position="1"/>
        <end position="21"/>
    </location>
</feature>
<protein>
    <recommendedName>
        <fullName evidence="4">Secreted protein</fullName>
    </recommendedName>
</protein>
<dbReference type="EMBL" id="CP017707">
    <property type="protein sequence ID" value="AOZ49924.1"/>
    <property type="molecule type" value="Genomic_DNA"/>
</dbReference>
<keyword evidence="1" id="KW-0732">Signal</keyword>
<gene>
    <name evidence="2" type="ORF">BKX93_07865</name>
</gene>
<dbReference type="GeneID" id="68841128"/>
<organism evidence="2 3">
    <name type="scientific">Chromobacterium vaccinii</name>
    <dbReference type="NCBI Taxonomy" id="1108595"/>
    <lineage>
        <taxon>Bacteria</taxon>
        <taxon>Pseudomonadati</taxon>
        <taxon>Pseudomonadota</taxon>
        <taxon>Betaproteobacteria</taxon>
        <taxon>Neisseriales</taxon>
        <taxon>Chromobacteriaceae</taxon>
        <taxon>Chromobacterium</taxon>
    </lineage>
</organism>
<dbReference type="KEGG" id="cvc:BKX93_07865"/>
<accession>A0A1D9LFH5</accession>
<name>A0A1D9LFH5_9NEIS</name>